<evidence type="ECO:0000256" key="7">
    <source>
        <dbReference type="ARBA" id="ARBA00023034"/>
    </source>
</evidence>
<dbReference type="KEGG" id="cvn:111135498"/>
<keyword evidence="7" id="KW-0333">Golgi apparatus</keyword>
<dbReference type="GO" id="GO:0000139">
    <property type="term" value="C:Golgi membrane"/>
    <property type="evidence" value="ECO:0007669"/>
    <property type="project" value="UniProtKB-SubCell"/>
</dbReference>
<gene>
    <name evidence="12" type="primary">LOC111135498</name>
</gene>
<keyword evidence="4 10" id="KW-0812">Transmembrane</keyword>
<evidence type="ECO:0000256" key="1">
    <source>
        <dbReference type="ARBA" id="ARBA00004323"/>
    </source>
</evidence>
<dbReference type="Proteomes" id="UP000694844">
    <property type="component" value="Chromosome 1"/>
</dbReference>
<sequence>MDPVMDYVHQLQQNVAELHQMGKEWGMSEEEMSACIERALKEDENIVVTPPPTFTLRRIMRCMGYIPIAFFFLFVAIMLFVCGILLLFFVFPSVEMYVSGALQPHGYTIFRGIRLATLPLHRYFNITSLYDSECIIVNPWFEEPAMECIWCEEVKNIETFNDTANQELVSEYLRQARPMIFKGLNKPVNFEDLRQLYRKNNEVLDGAAFFQSNVPGMDSIQDLFKDEIDESALLKDKTTIHWVTKNMAASQVIRKLFPRPSFVPPESEVALEKVVFIDGYKSDHYELVAVMLQLGYYMQLSGSRKVIITPAKHCREVCSPLHTMMNEGDVLTYNPAIWRVVMMPNLEKKLSIGFLGSYSHAGLHHVQREELDSQTGEEIDSQTEPPLSKEEEAPQ</sequence>
<dbReference type="PANTHER" id="PTHR35259">
    <property type="entry name" value="BOMBESIN RECEPTOR-ACTIVATED PROTEIN C6ORF89"/>
    <property type="match status" value="1"/>
</dbReference>
<keyword evidence="8 10" id="KW-0472">Membrane</keyword>
<evidence type="ECO:0000256" key="8">
    <source>
        <dbReference type="ARBA" id="ARBA00023136"/>
    </source>
</evidence>
<evidence type="ECO:0000256" key="10">
    <source>
        <dbReference type="SAM" id="Phobius"/>
    </source>
</evidence>
<evidence type="ECO:0000313" key="11">
    <source>
        <dbReference type="Proteomes" id="UP000694844"/>
    </source>
</evidence>
<evidence type="ECO:0000256" key="9">
    <source>
        <dbReference type="SAM" id="MobiDB-lite"/>
    </source>
</evidence>
<keyword evidence="6 10" id="KW-1133">Transmembrane helix</keyword>
<dbReference type="GeneID" id="111135498"/>
<reference evidence="11" key="1">
    <citation type="submission" date="2024-06" db="UniProtKB">
        <authorList>
            <consortium name="RefSeq"/>
        </authorList>
    </citation>
    <scope>NUCLEOTIDE SEQUENCE [LARGE SCALE GENOMIC DNA]</scope>
</reference>
<keyword evidence="11" id="KW-1185">Reference proteome</keyword>
<evidence type="ECO:0000256" key="2">
    <source>
        <dbReference type="ARBA" id="ARBA00004496"/>
    </source>
</evidence>
<keyword evidence="5" id="KW-0735">Signal-anchor</keyword>
<reference evidence="12" key="2">
    <citation type="submission" date="2025-08" db="UniProtKB">
        <authorList>
            <consortium name="RefSeq"/>
        </authorList>
    </citation>
    <scope>IDENTIFICATION</scope>
    <source>
        <tissue evidence="12">Whole sample</tissue>
    </source>
</reference>
<dbReference type="AlphaFoldDB" id="A0A8B8EN81"/>
<keyword evidence="3" id="KW-0963">Cytoplasm</keyword>
<dbReference type="RefSeq" id="XP_022341374.1">
    <property type="nucleotide sequence ID" value="XM_022485666.1"/>
</dbReference>
<dbReference type="OrthoDB" id="10036464at2759"/>
<evidence type="ECO:0000256" key="5">
    <source>
        <dbReference type="ARBA" id="ARBA00022968"/>
    </source>
</evidence>
<organism evidence="11 12">
    <name type="scientific">Crassostrea virginica</name>
    <name type="common">Eastern oyster</name>
    <dbReference type="NCBI Taxonomy" id="6565"/>
    <lineage>
        <taxon>Eukaryota</taxon>
        <taxon>Metazoa</taxon>
        <taxon>Spiralia</taxon>
        <taxon>Lophotrochozoa</taxon>
        <taxon>Mollusca</taxon>
        <taxon>Bivalvia</taxon>
        <taxon>Autobranchia</taxon>
        <taxon>Pteriomorphia</taxon>
        <taxon>Ostreida</taxon>
        <taxon>Ostreoidea</taxon>
        <taxon>Ostreidae</taxon>
        <taxon>Crassostrea</taxon>
    </lineage>
</organism>
<evidence type="ECO:0000313" key="12">
    <source>
        <dbReference type="RefSeq" id="XP_022341374.1"/>
    </source>
</evidence>
<name>A0A8B8EN81_CRAVI</name>
<accession>A0A8B8EN81</accession>
<proteinExistence type="predicted"/>
<evidence type="ECO:0000256" key="4">
    <source>
        <dbReference type="ARBA" id="ARBA00022692"/>
    </source>
</evidence>
<dbReference type="PANTHER" id="PTHR35259:SF1">
    <property type="entry name" value="BOMBESIN RECEPTOR-ACTIVATED PROTEIN C6ORF89"/>
    <property type="match status" value="1"/>
</dbReference>
<evidence type="ECO:0000256" key="3">
    <source>
        <dbReference type="ARBA" id="ARBA00022490"/>
    </source>
</evidence>
<protein>
    <submittedName>
        <fullName evidence="12">Uncharacterized protein LOC111135498</fullName>
    </submittedName>
</protein>
<evidence type="ECO:0000256" key="6">
    <source>
        <dbReference type="ARBA" id="ARBA00022989"/>
    </source>
</evidence>
<feature type="transmembrane region" description="Helical" evidence="10">
    <location>
        <begin position="65"/>
        <end position="91"/>
    </location>
</feature>
<feature type="region of interest" description="Disordered" evidence="9">
    <location>
        <begin position="369"/>
        <end position="395"/>
    </location>
</feature>
<dbReference type="InterPro" id="IPR038757">
    <property type="entry name" value="BRAP"/>
</dbReference>
<comment type="subcellular location">
    <subcellularLocation>
        <location evidence="2">Cytoplasm</location>
    </subcellularLocation>
    <subcellularLocation>
        <location evidence="1">Golgi apparatus membrane</location>
        <topology evidence="1">Single-pass type II membrane protein</topology>
    </subcellularLocation>
</comment>